<comment type="caution">
    <text evidence="2">The sequence shown here is derived from an EMBL/GenBank/DDBJ whole genome shotgun (WGS) entry which is preliminary data.</text>
</comment>
<evidence type="ECO:0000313" key="3">
    <source>
        <dbReference type="Proteomes" id="UP000648257"/>
    </source>
</evidence>
<dbReference type="Proteomes" id="UP000648257">
    <property type="component" value="Unassembled WGS sequence"/>
</dbReference>
<feature type="transmembrane region" description="Helical" evidence="1">
    <location>
        <begin position="57"/>
        <end position="74"/>
    </location>
</feature>
<evidence type="ECO:0000256" key="1">
    <source>
        <dbReference type="SAM" id="Phobius"/>
    </source>
</evidence>
<gene>
    <name evidence="2" type="ORF">H8K52_09250</name>
</gene>
<organism evidence="2 3">
    <name type="scientific">Undibacterium seohonense</name>
    <dbReference type="NCBI Taxonomy" id="1344950"/>
    <lineage>
        <taxon>Bacteria</taxon>
        <taxon>Pseudomonadati</taxon>
        <taxon>Pseudomonadota</taxon>
        <taxon>Betaproteobacteria</taxon>
        <taxon>Burkholderiales</taxon>
        <taxon>Oxalobacteraceae</taxon>
        <taxon>Undibacterium</taxon>
    </lineage>
</organism>
<evidence type="ECO:0000313" key="2">
    <source>
        <dbReference type="EMBL" id="MBC3807529.1"/>
    </source>
</evidence>
<name>A0ABR6X3K9_9BURK</name>
<keyword evidence="1" id="KW-0472">Membrane</keyword>
<keyword evidence="3" id="KW-1185">Reference proteome</keyword>
<dbReference type="EMBL" id="JACOFW010000008">
    <property type="protein sequence ID" value="MBC3807529.1"/>
    <property type="molecule type" value="Genomic_DNA"/>
</dbReference>
<accession>A0ABR6X3K9</accession>
<dbReference type="RefSeq" id="WP_186922617.1">
    <property type="nucleotide sequence ID" value="NZ_JACOFW010000008.1"/>
</dbReference>
<proteinExistence type="predicted"/>
<keyword evidence="1" id="KW-0812">Transmembrane</keyword>
<sequence length="163" mass="18284">MLDSDQVNAQLRPAFAALKQEMHDFHAPASVEANLLAAFKKQHPPQAWWRKWFAEPWQWSGVLVMSLLLALIVLNKPMLADTEANVLAQDDHLYEDIPFIALESGENILKQDSMRIVRADVPHTILASLGVPMNPQNAGETSRAEMLVGENDEYLAVRFIPGE</sequence>
<keyword evidence="1" id="KW-1133">Transmembrane helix</keyword>
<reference evidence="2 3" key="1">
    <citation type="submission" date="2020-08" db="EMBL/GenBank/DDBJ databases">
        <title>Novel species isolated from subtropical streams in China.</title>
        <authorList>
            <person name="Lu H."/>
        </authorList>
    </citation>
    <scope>NUCLEOTIDE SEQUENCE [LARGE SCALE GENOMIC DNA]</scope>
    <source>
        <strain evidence="2 3">KACC 16656</strain>
    </source>
</reference>
<protein>
    <submittedName>
        <fullName evidence="2">Uncharacterized protein</fullName>
    </submittedName>
</protein>